<gene>
    <name evidence="14" type="ORF">CLV78_10221</name>
</gene>
<dbReference type="InterPro" id="IPR006685">
    <property type="entry name" value="MscS_channel_2nd"/>
</dbReference>
<dbReference type="InterPro" id="IPR011066">
    <property type="entry name" value="MscS_channel_C_sf"/>
</dbReference>
<comment type="similarity">
    <text evidence="2">Belongs to the MscS (TC 1.A.23) family.</text>
</comment>
<accession>A0A2T0RUM2</accession>
<name>A0A2T0RUM2_9RHOB</name>
<proteinExistence type="inferred from homology"/>
<evidence type="ECO:0000313" key="15">
    <source>
        <dbReference type="Proteomes" id="UP000239480"/>
    </source>
</evidence>
<evidence type="ECO:0000259" key="11">
    <source>
        <dbReference type="Pfam" id="PF00924"/>
    </source>
</evidence>
<dbReference type="Pfam" id="PF12607">
    <property type="entry name" value="DUF3772"/>
    <property type="match status" value="1"/>
</dbReference>
<dbReference type="AlphaFoldDB" id="A0A2T0RUM2"/>
<feature type="domain" description="Mechanosensitive ion channel MscS C-terminal" evidence="13">
    <location>
        <begin position="696"/>
        <end position="777"/>
    </location>
</feature>
<keyword evidence="7" id="KW-0175">Coiled coil</keyword>
<dbReference type="Gene3D" id="1.10.287.1260">
    <property type="match status" value="1"/>
</dbReference>
<dbReference type="Pfam" id="PF00924">
    <property type="entry name" value="MS_channel_2nd"/>
    <property type="match status" value="1"/>
</dbReference>
<dbReference type="Pfam" id="PF21082">
    <property type="entry name" value="MS_channel_3rd"/>
    <property type="match status" value="1"/>
</dbReference>
<evidence type="ECO:0000256" key="7">
    <source>
        <dbReference type="SAM" id="Coils"/>
    </source>
</evidence>
<dbReference type="Gene3D" id="3.30.70.100">
    <property type="match status" value="1"/>
</dbReference>
<comment type="caution">
    <text evidence="14">The sequence shown here is derived from an EMBL/GenBank/DDBJ whole genome shotgun (WGS) entry which is preliminary data.</text>
</comment>
<keyword evidence="3" id="KW-1003">Cell membrane</keyword>
<evidence type="ECO:0000256" key="2">
    <source>
        <dbReference type="ARBA" id="ARBA00008017"/>
    </source>
</evidence>
<reference evidence="14 15" key="1">
    <citation type="submission" date="2018-03" db="EMBL/GenBank/DDBJ databases">
        <title>Genomic Encyclopedia of Archaeal and Bacterial Type Strains, Phase II (KMG-II): from individual species to whole genera.</title>
        <authorList>
            <person name="Goeker M."/>
        </authorList>
    </citation>
    <scope>NUCLEOTIDE SEQUENCE [LARGE SCALE GENOMIC DNA]</scope>
    <source>
        <strain evidence="14 15">DSM 29328</strain>
    </source>
</reference>
<protein>
    <submittedName>
        <fullName evidence="14">Small-conductance mechanosensitive channel</fullName>
    </submittedName>
</protein>
<feature type="domain" description="Mechanosensitive ion channel MscS" evidence="11">
    <location>
        <begin position="620"/>
        <end position="687"/>
    </location>
</feature>
<feature type="transmembrane region" description="Helical" evidence="9">
    <location>
        <begin position="445"/>
        <end position="465"/>
    </location>
</feature>
<dbReference type="InterPro" id="IPR006686">
    <property type="entry name" value="MscS_channel_CS"/>
</dbReference>
<keyword evidence="10" id="KW-0732">Signal</keyword>
<feature type="transmembrane region" description="Helical" evidence="9">
    <location>
        <begin position="295"/>
        <end position="313"/>
    </location>
</feature>
<feature type="domain" description="DUF3772" evidence="12">
    <location>
        <begin position="144"/>
        <end position="187"/>
    </location>
</feature>
<dbReference type="PROSITE" id="PS01246">
    <property type="entry name" value="UPF0003"/>
    <property type="match status" value="1"/>
</dbReference>
<dbReference type="InterPro" id="IPR052702">
    <property type="entry name" value="MscS-like_channel"/>
</dbReference>
<dbReference type="GO" id="GO:0005886">
    <property type="term" value="C:plasma membrane"/>
    <property type="evidence" value="ECO:0007669"/>
    <property type="project" value="UniProtKB-SubCell"/>
</dbReference>
<dbReference type="RefSeq" id="WP_106203800.1">
    <property type="nucleotide sequence ID" value="NZ_PVTD01000002.1"/>
</dbReference>
<dbReference type="OrthoDB" id="9799209at2"/>
<feature type="transmembrane region" description="Helical" evidence="9">
    <location>
        <begin position="256"/>
        <end position="283"/>
    </location>
</feature>
<sequence>MHWLLSRLLVLALALSVLGSLPAGPGTAPLHLGPAAAHAQDAQAPLTEEDFEAWERTARRAERALDDAKASNQAFEELRTELVDWRSLFQAEQGRNSDRIETLEAQIASLGTPAEGQAESVDLSDRRAELNAQYQTLRKPVLLAIEAHARASGLISQVDHLLRERQQQRMLERGPSPVNPTHVVKALEDARMIVRILIGEVSSSLNLRSDRVLFLDNLPSIAILVALAGLLLVRGRGWFQKLVDWLVANRPGSERLFVVAMIISVGQVLLPMIGIAFLVAALQLTSMFGSSGEEILLTLPFMGAAFFGARWLGGQTFPKMDNWPRTLDLPPRERVRGRFYFNSLGVMVALAILISNLTDLFALGTATGAVFAFPVIVMTALCLAGIARLLIASGGEQHAFETQDDRDEVDERGFLQSMIYIVGRICLVLAFLGPIAAVLGYTRAAVSLTLAPGLSIALLALVTFLQRLSMGLFQMFAPAGRTGTGLAAVLVNFAIMIASLPFFALIWGARWADLTEIWATVREGFKVGDTSISPSVFMIFVIVFLGGYLLTRIIQGAMRSSVLPRTSLDPGARNAVDSGLGYVGIFASAMVAISVAGLDLSNLAIVAGALSVGIGFGLQNIVQNFVSGLILLIERPVTEGDWIEVGSVMGTVRKISVRATTVETFDRTNVVVPNSDLVTGQVTNWTRGSLTGRLILTVGVAYGTDTRKVAEILQEVAEEHPLVIVNPPPTVVFQGFGADSLDFEIRVILRDINFGLGARTELNHRIAERLAEAGIEIPFAQRDIWLRNPEALGGGSVPVPAAEIASTAPIEPDANPEIPSEDDE</sequence>
<keyword evidence="5 9" id="KW-1133">Transmembrane helix</keyword>
<dbReference type="SUPFAM" id="SSF50182">
    <property type="entry name" value="Sm-like ribonucleoproteins"/>
    <property type="match status" value="1"/>
</dbReference>
<dbReference type="InterPro" id="IPR022249">
    <property type="entry name" value="DUF3772"/>
</dbReference>
<evidence type="ECO:0000256" key="6">
    <source>
        <dbReference type="ARBA" id="ARBA00023136"/>
    </source>
</evidence>
<evidence type="ECO:0000256" key="8">
    <source>
        <dbReference type="SAM" id="MobiDB-lite"/>
    </source>
</evidence>
<dbReference type="PANTHER" id="PTHR30347">
    <property type="entry name" value="POTASSIUM CHANNEL RELATED"/>
    <property type="match status" value="1"/>
</dbReference>
<feature type="transmembrane region" description="Helical" evidence="9">
    <location>
        <begin position="486"/>
        <end position="512"/>
    </location>
</feature>
<dbReference type="SUPFAM" id="SSF82689">
    <property type="entry name" value="Mechanosensitive channel protein MscS (YggB), C-terminal domain"/>
    <property type="match status" value="1"/>
</dbReference>
<evidence type="ECO:0000256" key="3">
    <source>
        <dbReference type="ARBA" id="ARBA00022475"/>
    </source>
</evidence>
<evidence type="ECO:0000259" key="12">
    <source>
        <dbReference type="Pfam" id="PF12607"/>
    </source>
</evidence>
<evidence type="ECO:0000259" key="13">
    <source>
        <dbReference type="Pfam" id="PF21082"/>
    </source>
</evidence>
<dbReference type="EMBL" id="PVTD01000002">
    <property type="protein sequence ID" value="PRY24850.1"/>
    <property type="molecule type" value="Genomic_DNA"/>
</dbReference>
<feature type="transmembrane region" description="Helical" evidence="9">
    <location>
        <begin position="418"/>
        <end position="439"/>
    </location>
</feature>
<feature type="transmembrane region" description="Helical" evidence="9">
    <location>
        <begin position="369"/>
        <end position="391"/>
    </location>
</feature>
<keyword evidence="6 9" id="KW-0472">Membrane</keyword>
<dbReference type="InterPro" id="IPR010920">
    <property type="entry name" value="LSM_dom_sf"/>
</dbReference>
<dbReference type="Proteomes" id="UP000239480">
    <property type="component" value="Unassembled WGS sequence"/>
</dbReference>
<feature type="signal peptide" evidence="10">
    <location>
        <begin position="1"/>
        <end position="23"/>
    </location>
</feature>
<evidence type="ECO:0000256" key="10">
    <source>
        <dbReference type="SAM" id="SignalP"/>
    </source>
</evidence>
<dbReference type="InterPro" id="IPR023408">
    <property type="entry name" value="MscS_beta-dom_sf"/>
</dbReference>
<feature type="transmembrane region" description="Helical" evidence="9">
    <location>
        <begin position="339"/>
        <end position="357"/>
    </location>
</feature>
<dbReference type="SUPFAM" id="SSF82861">
    <property type="entry name" value="Mechanosensitive channel protein MscS (YggB), transmembrane region"/>
    <property type="match status" value="1"/>
</dbReference>
<dbReference type="InterPro" id="IPR049278">
    <property type="entry name" value="MS_channel_C"/>
</dbReference>
<feature type="transmembrane region" description="Helical" evidence="9">
    <location>
        <begin position="212"/>
        <end position="235"/>
    </location>
</feature>
<keyword evidence="4 9" id="KW-0812">Transmembrane</keyword>
<feature type="chain" id="PRO_5015661075" evidence="10">
    <location>
        <begin position="24"/>
        <end position="824"/>
    </location>
</feature>
<dbReference type="InterPro" id="IPR011014">
    <property type="entry name" value="MscS_channel_TM-2"/>
</dbReference>
<feature type="coiled-coil region" evidence="7">
    <location>
        <begin position="51"/>
        <end position="81"/>
    </location>
</feature>
<keyword evidence="15" id="KW-1185">Reference proteome</keyword>
<comment type="subcellular location">
    <subcellularLocation>
        <location evidence="1">Cell membrane</location>
        <topology evidence="1">Multi-pass membrane protein</topology>
    </subcellularLocation>
</comment>
<evidence type="ECO:0000256" key="9">
    <source>
        <dbReference type="SAM" id="Phobius"/>
    </source>
</evidence>
<evidence type="ECO:0000256" key="1">
    <source>
        <dbReference type="ARBA" id="ARBA00004651"/>
    </source>
</evidence>
<feature type="transmembrane region" description="Helical" evidence="9">
    <location>
        <begin position="532"/>
        <end position="554"/>
    </location>
</feature>
<evidence type="ECO:0000256" key="5">
    <source>
        <dbReference type="ARBA" id="ARBA00022989"/>
    </source>
</evidence>
<evidence type="ECO:0000256" key="4">
    <source>
        <dbReference type="ARBA" id="ARBA00022692"/>
    </source>
</evidence>
<dbReference type="Gene3D" id="2.30.30.60">
    <property type="match status" value="1"/>
</dbReference>
<feature type="transmembrane region" description="Helical" evidence="9">
    <location>
        <begin position="603"/>
        <end position="622"/>
    </location>
</feature>
<dbReference type="PANTHER" id="PTHR30347:SF1">
    <property type="entry name" value="MECHANOSENSITIVE CHANNEL MSCK"/>
    <property type="match status" value="1"/>
</dbReference>
<dbReference type="GO" id="GO:0008381">
    <property type="term" value="F:mechanosensitive monoatomic ion channel activity"/>
    <property type="evidence" value="ECO:0007669"/>
    <property type="project" value="UniProtKB-ARBA"/>
</dbReference>
<feature type="region of interest" description="Disordered" evidence="8">
    <location>
        <begin position="802"/>
        <end position="824"/>
    </location>
</feature>
<organism evidence="14 15">
    <name type="scientific">Aliiruegeria haliotis</name>
    <dbReference type="NCBI Taxonomy" id="1280846"/>
    <lineage>
        <taxon>Bacteria</taxon>
        <taxon>Pseudomonadati</taxon>
        <taxon>Pseudomonadota</taxon>
        <taxon>Alphaproteobacteria</taxon>
        <taxon>Rhodobacterales</taxon>
        <taxon>Roseobacteraceae</taxon>
        <taxon>Aliiruegeria</taxon>
    </lineage>
</organism>
<evidence type="ECO:0000313" key="14">
    <source>
        <dbReference type="EMBL" id="PRY24850.1"/>
    </source>
</evidence>